<feature type="compositionally biased region" description="Pro residues" evidence="1">
    <location>
        <begin position="428"/>
        <end position="458"/>
    </location>
</feature>
<keyword evidence="5" id="KW-1185">Reference proteome</keyword>
<evidence type="ECO:0000256" key="2">
    <source>
        <dbReference type="SAM" id="Phobius"/>
    </source>
</evidence>
<evidence type="ECO:0008006" key="6">
    <source>
        <dbReference type="Google" id="ProtNLM"/>
    </source>
</evidence>
<dbReference type="AlphaFoldDB" id="A0A2A9HE47"/>
<gene>
    <name evidence="4" type="ORF">A9A59_0272</name>
</gene>
<name>A0A2A9HE47_TEPT2</name>
<feature type="compositionally biased region" description="Low complexity" evidence="1">
    <location>
        <begin position="459"/>
        <end position="500"/>
    </location>
</feature>
<feature type="transmembrane region" description="Helical" evidence="2">
    <location>
        <begin position="501"/>
        <end position="522"/>
    </location>
</feature>
<dbReference type="Proteomes" id="UP000223071">
    <property type="component" value="Unassembled WGS sequence"/>
</dbReference>
<keyword evidence="2" id="KW-1133">Transmembrane helix</keyword>
<dbReference type="EMBL" id="PDJQ01000001">
    <property type="protein sequence ID" value="PFG73079.1"/>
    <property type="molecule type" value="Genomic_DNA"/>
</dbReference>
<dbReference type="RefSeq" id="WP_098502561.1">
    <property type="nucleotide sequence ID" value="NZ_PDJQ01000001.1"/>
</dbReference>
<accession>A0A2A9HE47</accession>
<sequence length="526" mass="54953">MALVAMVLLPLAAFGAKARAVVLDGPGVAPVQAEQATLLVCKQVEGVDRLEPEAKFAIKVSDGYVGDNFSPVITTPGPNGAVCAKFTFATPTKVLIYEEPQAPWTAFFTHQPRGGSVSTPAPLPAEGAFLYLYPGACALQELKEPNPGPGNDPDCTVTIINRTGSAAQLDAFSLTKTPVIPVVDDPADIAFDIVLSSTYSLRTPDSLHINFYDPGVSVIDGPHAVKASCGTPPMPWFEYGLASFALRNDECKAFTDDVNGLEIRFRVRPAQLPQRTCEDQVISNTAMVHLLAETMPYSTYPKVDVRLEASASVILKGDPARCPVTIRVLKTLNVVGFEAPGAGWQFTLEGCGVGPLAGTTGDDGVVEFPDLPPAIGCSYTITETLQPGWTPQFVTQTVQPRGGETVTVEFLNIRDFNPPCVDPADPRCVPPPPPATPTPTPPPATPNPSPTPAPPAPIEQPTASPTASPTPSVTSIAGDVTAQPTPRPPATGTGAPAAGLAGWPLVAGLVLLASGLGLLALARRRA</sequence>
<evidence type="ECO:0000256" key="1">
    <source>
        <dbReference type="SAM" id="MobiDB-lite"/>
    </source>
</evidence>
<protein>
    <recommendedName>
        <fullName evidence="6">Gram-positive cocci surface proteins LPxTG domain-containing protein</fullName>
    </recommendedName>
</protein>
<evidence type="ECO:0000313" key="4">
    <source>
        <dbReference type="EMBL" id="PFG73079.1"/>
    </source>
</evidence>
<evidence type="ECO:0000256" key="3">
    <source>
        <dbReference type="SAM" id="SignalP"/>
    </source>
</evidence>
<dbReference type="PANTHER" id="PTHR48148:SF3">
    <property type="entry name" value="KERATINOCYTE PROLINE-RICH PROTEIN"/>
    <property type="match status" value="1"/>
</dbReference>
<evidence type="ECO:0000313" key="5">
    <source>
        <dbReference type="Proteomes" id="UP000223071"/>
    </source>
</evidence>
<proteinExistence type="predicted"/>
<keyword evidence="3" id="KW-0732">Signal</keyword>
<feature type="signal peptide" evidence="3">
    <location>
        <begin position="1"/>
        <end position="18"/>
    </location>
</feature>
<feature type="region of interest" description="Disordered" evidence="1">
    <location>
        <begin position="422"/>
        <end position="500"/>
    </location>
</feature>
<keyword evidence="2" id="KW-0472">Membrane</keyword>
<dbReference type="PANTHER" id="PTHR48148">
    <property type="entry name" value="KERATINOCYTE PROLINE-RICH PROTEIN"/>
    <property type="match status" value="1"/>
</dbReference>
<organism evidence="4 5">
    <name type="scientific">Tepidiforma thermophila (strain KCTC 52669 / CGMCC 1.13589 / G233)</name>
    <dbReference type="NCBI Taxonomy" id="2761530"/>
    <lineage>
        <taxon>Bacteria</taxon>
        <taxon>Bacillati</taxon>
        <taxon>Chloroflexota</taxon>
        <taxon>Tepidiformia</taxon>
        <taxon>Tepidiformales</taxon>
        <taxon>Tepidiformaceae</taxon>
        <taxon>Tepidiforma</taxon>
    </lineage>
</organism>
<keyword evidence="2" id="KW-0812">Transmembrane</keyword>
<comment type="caution">
    <text evidence="4">The sequence shown here is derived from an EMBL/GenBank/DDBJ whole genome shotgun (WGS) entry which is preliminary data.</text>
</comment>
<feature type="chain" id="PRO_5012902482" description="Gram-positive cocci surface proteins LPxTG domain-containing protein" evidence="3">
    <location>
        <begin position="19"/>
        <end position="526"/>
    </location>
</feature>
<reference evidence="4 5" key="1">
    <citation type="submission" date="2017-09" db="EMBL/GenBank/DDBJ databases">
        <title>Sequencing the genomes of two abundant thermophiles in Great Basin hot springs: Thermocrinis jamiesonii and novel Chloroflexi Thermoflexus hugenholtzii.</title>
        <authorList>
            <person name="Hedlund B."/>
        </authorList>
    </citation>
    <scope>NUCLEOTIDE SEQUENCE [LARGE SCALE GENOMIC DNA]</scope>
    <source>
        <strain evidence="4 5">G233</strain>
    </source>
</reference>